<evidence type="ECO:0000256" key="8">
    <source>
        <dbReference type="ARBA" id="ARBA00023136"/>
    </source>
</evidence>
<evidence type="ECO:0000256" key="3">
    <source>
        <dbReference type="ARBA" id="ARBA00022448"/>
    </source>
</evidence>
<dbReference type="NCBIfam" id="TIGR00727">
    <property type="entry name" value="ISP4_OPT"/>
    <property type="match status" value="1"/>
</dbReference>
<evidence type="ECO:0000256" key="4">
    <source>
        <dbReference type="ARBA" id="ARBA00022692"/>
    </source>
</evidence>
<keyword evidence="3" id="KW-0813">Transport</keyword>
<evidence type="ECO:0000313" key="11">
    <source>
        <dbReference type="Proteomes" id="UP000501346"/>
    </source>
</evidence>
<dbReference type="NCBIfam" id="TIGR00728">
    <property type="entry name" value="OPT_sfam"/>
    <property type="match status" value="1"/>
</dbReference>
<organism evidence="10 11">
    <name type="scientific">Saccharomyces pastorianus</name>
    <name type="common">Lager yeast</name>
    <name type="synonym">Saccharomyces cerevisiae x Saccharomyces eubayanus</name>
    <dbReference type="NCBI Taxonomy" id="27292"/>
    <lineage>
        <taxon>Eukaryota</taxon>
        <taxon>Fungi</taxon>
        <taxon>Dikarya</taxon>
        <taxon>Ascomycota</taxon>
        <taxon>Saccharomycotina</taxon>
        <taxon>Saccharomycetes</taxon>
        <taxon>Saccharomycetales</taxon>
        <taxon>Saccharomycetaceae</taxon>
        <taxon>Saccharomyces</taxon>
    </lineage>
</organism>
<evidence type="ECO:0000313" key="10">
    <source>
        <dbReference type="EMBL" id="QID83147.1"/>
    </source>
</evidence>
<feature type="transmembrane region" description="Helical" evidence="9">
    <location>
        <begin position="241"/>
        <end position="261"/>
    </location>
</feature>
<feature type="transmembrane region" description="Helical" evidence="9">
    <location>
        <begin position="405"/>
        <end position="427"/>
    </location>
</feature>
<gene>
    <name evidence="10" type="primary">OPT2</name>
    <name evidence="10" type="ORF">GRS66_005594</name>
</gene>
<feature type="transmembrane region" description="Helical" evidence="9">
    <location>
        <begin position="481"/>
        <end position="500"/>
    </location>
</feature>
<reference evidence="10 11" key="1">
    <citation type="journal article" date="2019" name="BMC Genomics">
        <title>Chromosome level assembly and comparative genome analysis confirm lager-brewing yeasts originated from a single hybridization.</title>
        <authorList>
            <person name="Salazar A.N."/>
            <person name="Gorter de Vries A.R."/>
            <person name="van den Broek M."/>
            <person name="Brouwers N."/>
            <person name="de la Torre Cortes P."/>
            <person name="Kuijpers N.G.A."/>
            <person name="Daran J.G."/>
            <person name="Abeel T."/>
        </authorList>
    </citation>
    <scope>NUCLEOTIDE SEQUENCE [LARGE SCALE GENOMIC DNA]</scope>
    <source>
        <strain evidence="10 11">CBS 1483</strain>
    </source>
</reference>
<feature type="transmembrane region" description="Helical" evidence="9">
    <location>
        <begin position="557"/>
        <end position="574"/>
    </location>
</feature>
<dbReference type="OrthoDB" id="9986677at2759"/>
<evidence type="ECO:0000256" key="9">
    <source>
        <dbReference type="SAM" id="Phobius"/>
    </source>
</evidence>
<evidence type="ECO:0000256" key="6">
    <source>
        <dbReference type="ARBA" id="ARBA00022927"/>
    </source>
</evidence>
<keyword evidence="4 9" id="KW-0812">Transmembrane</keyword>
<name>A0A6C1E333_SACPS</name>
<evidence type="ECO:0000256" key="7">
    <source>
        <dbReference type="ARBA" id="ARBA00022989"/>
    </source>
</evidence>
<keyword evidence="8 9" id="KW-0472">Membrane</keyword>
<keyword evidence="7 9" id="KW-1133">Transmembrane helix</keyword>
<dbReference type="AlphaFoldDB" id="A0A6C1E333"/>
<feature type="transmembrane region" description="Helical" evidence="9">
    <location>
        <begin position="199"/>
        <end position="220"/>
    </location>
</feature>
<dbReference type="PANTHER" id="PTHR22601">
    <property type="entry name" value="ISP4 LIKE PROTEIN"/>
    <property type="match status" value="1"/>
</dbReference>
<protein>
    <submittedName>
        <fullName evidence="10">OPT super</fullName>
    </submittedName>
</protein>
<proteinExistence type="inferred from homology"/>
<dbReference type="Pfam" id="PF03169">
    <property type="entry name" value="OPT"/>
    <property type="match status" value="1"/>
</dbReference>
<comment type="similarity">
    <text evidence="2">Belongs to the oligopeptide OPT transporter family.</text>
</comment>
<comment type="subcellular location">
    <subcellularLocation>
        <location evidence="1">Membrane</location>
        <topology evidence="1">Multi-pass membrane protein</topology>
    </subcellularLocation>
</comment>
<feature type="transmembrane region" description="Helical" evidence="9">
    <location>
        <begin position="334"/>
        <end position="356"/>
    </location>
</feature>
<keyword evidence="6" id="KW-0653">Protein transport</keyword>
<feature type="transmembrane region" description="Helical" evidence="9">
    <location>
        <begin position="734"/>
        <end position="752"/>
    </location>
</feature>
<keyword evidence="5" id="KW-0571">Peptide transport</keyword>
<dbReference type="InterPro" id="IPR004813">
    <property type="entry name" value="OPT"/>
</dbReference>
<feature type="transmembrane region" description="Helical" evidence="9">
    <location>
        <begin position="273"/>
        <end position="294"/>
    </location>
</feature>
<dbReference type="EMBL" id="CP048997">
    <property type="protein sequence ID" value="QID83147.1"/>
    <property type="molecule type" value="Genomic_DNA"/>
</dbReference>
<sequence length="877" mass="101175">MSETVKDKVIIDEKVSTKGTVDYAEGAEYSERLSNHSSDFSQWYTDEQILHFMKKLGYENRTLYDIPEDVAYILKKMPELTLEDSFKILKDSIIYFKDDENIPHDQYEEWKRLVDLEDLDSKEGINEYDSFDIRAFASAIKFHSPYQEVRAVVDPEDDPTIPVETFRAYFLAIIWSVIGSGFNEFFSHRVVSISLGTPIIQMFLYICGKAWAKTIPCWAITIRGRKYGINIDKPWTQKEQMFSTLLYAICQGTFYTHYNILTQKLFYHSAFSFGYQFLLSLSVQFIGFGFAGILRKFVVYPARALWPTVMPTIAINKALLGKEKHESGMSRYKFFFLTFFIMFIYNWFPTYIINILNTFNWMTWIKPSNINLANITGGVTGLGINPISSFDWNVISYNSPLVYPFWSYLTQYLGCILAALIVIAVYYSNYMSCQYLPIFTNSLYTNTGDSFKVTEILDSDNKLDVKKYQSYSPPYYSAGNLVTYGAFICAYPLMITWSFIVHSKLLFNAFKDWALNLWAMRKLKSWVTMFKSDYRALDDYDDPHSNAMKNYKEVPDWWYFAILIGSLVVGIAVVEHYPTNTPVWGLFVCLGFNFVFLIPTTILQATTGFSFGLNLLIEMVMGYALPGNPIAIMILKAFGYNIDGQADNYVSNLKIAHYCKIPPMALFRGQCVIVLIQIFVNLGVLNWQISNIKDFCTPHQNAKFTCPDAVTYYNASVVWGAIGPKRIFNYIYPIFKWCWLIGACIGIFFGVWKRWGKFYPRYFDPMLFVGGMLNMSPPYNLMYYTSGMIVSYISQYYMKRHHLNLWEKYNYVLSAGFSTGLVLSAIIIFFAVQYKDTAFNWWGNTVPYAGADGVGYPLKNITDTANGYFGYAPGHYP</sequence>
<feature type="transmembrane region" description="Helical" evidence="9">
    <location>
        <begin position="168"/>
        <end position="187"/>
    </location>
</feature>
<feature type="transmembrane region" description="Helical" evidence="9">
    <location>
        <begin position="810"/>
        <end position="832"/>
    </location>
</feature>
<dbReference type="GO" id="GO:0035673">
    <property type="term" value="F:oligopeptide transmembrane transporter activity"/>
    <property type="evidence" value="ECO:0007669"/>
    <property type="project" value="InterPro"/>
</dbReference>
<evidence type="ECO:0000256" key="2">
    <source>
        <dbReference type="ARBA" id="ARBA00008807"/>
    </source>
</evidence>
<keyword evidence="11" id="KW-1185">Reference proteome</keyword>
<feature type="transmembrane region" description="Helical" evidence="9">
    <location>
        <begin position="583"/>
        <end position="602"/>
    </location>
</feature>
<accession>A0A6C1E333</accession>
<dbReference type="GO" id="GO:0015031">
    <property type="term" value="P:protein transport"/>
    <property type="evidence" value="ECO:0007669"/>
    <property type="project" value="UniProtKB-KW"/>
</dbReference>
<evidence type="ECO:0000256" key="5">
    <source>
        <dbReference type="ARBA" id="ARBA00022856"/>
    </source>
</evidence>
<evidence type="ECO:0000256" key="1">
    <source>
        <dbReference type="ARBA" id="ARBA00004141"/>
    </source>
</evidence>
<dbReference type="GO" id="GO:0016020">
    <property type="term" value="C:membrane"/>
    <property type="evidence" value="ECO:0007669"/>
    <property type="project" value="UniProtKB-SubCell"/>
</dbReference>
<dbReference type="Proteomes" id="UP000501346">
    <property type="component" value="Chromosome ScXVI"/>
</dbReference>
<dbReference type="InterPro" id="IPR004648">
    <property type="entry name" value="Oligpept_transpt"/>
</dbReference>